<proteinExistence type="predicted"/>
<reference evidence="1" key="1">
    <citation type="submission" date="2018-05" db="EMBL/GenBank/DDBJ databases">
        <authorList>
            <person name="Lanie J.A."/>
            <person name="Ng W.-L."/>
            <person name="Kazmierczak K.M."/>
            <person name="Andrzejewski T.M."/>
            <person name="Davidsen T.M."/>
            <person name="Wayne K.J."/>
            <person name="Tettelin H."/>
            <person name="Glass J.I."/>
            <person name="Rusch D."/>
            <person name="Podicherti R."/>
            <person name="Tsui H.-C.T."/>
            <person name="Winkler M.E."/>
        </authorList>
    </citation>
    <scope>NUCLEOTIDE SEQUENCE</scope>
</reference>
<evidence type="ECO:0008006" key="2">
    <source>
        <dbReference type="Google" id="ProtNLM"/>
    </source>
</evidence>
<dbReference type="EMBL" id="UINC01010914">
    <property type="protein sequence ID" value="SVA48364.1"/>
    <property type="molecule type" value="Genomic_DNA"/>
</dbReference>
<organism evidence="1">
    <name type="scientific">marine metagenome</name>
    <dbReference type="NCBI Taxonomy" id="408172"/>
    <lineage>
        <taxon>unclassified sequences</taxon>
        <taxon>metagenomes</taxon>
        <taxon>ecological metagenomes</taxon>
    </lineage>
</organism>
<accession>A0A381W774</accession>
<evidence type="ECO:0000313" key="1">
    <source>
        <dbReference type="EMBL" id="SVA48364.1"/>
    </source>
</evidence>
<dbReference type="AlphaFoldDB" id="A0A381W774"/>
<protein>
    <recommendedName>
        <fullName evidence="2">Carboxymuconolactone decarboxylase-like domain-containing protein</fullName>
    </recommendedName>
</protein>
<sequence>MLSEIEVANERLPIRESLKREMEVAWTRLASAGTWWTGAERLAIAAEARYALDCDLCQQRKKTLSPYAVDGEHDALDELPDGVVEAIHRLVTDAGRITNNWLRSLDIEETHYVEIIGVIAVLTGLDTLHKALGQPLHSLP</sequence>
<name>A0A381W774_9ZZZZ</name>
<feature type="non-terminal residue" evidence="1">
    <location>
        <position position="140"/>
    </location>
</feature>
<gene>
    <name evidence="1" type="ORF">METZ01_LOCUS101218</name>
</gene>